<reference evidence="2 3" key="1">
    <citation type="journal article" date="2012" name="PLoS ONE">
        <title>The purine-utilizing bacterium Clostridium acidurici 9a: a genome-guided metabolic reconsideration.</title>
        <authorList>
            <person name="Hartwich K."/>
            <person name="Poehlein A."/>
            <person name="Daniel R."/>
        </authorList>
    </citation>
    <scope>NUCLEOTIDE SEQUENCE [LARGE SCALE GENOMIC DNA]</scope>
    <source>
        <strain evidence="3">ATCC 7906 / DSM 604 / BCRC 14475 / CIP 104303 / KCTC 5404 / NCIMB 10678 / 9a</strain>
    </source>
</reference>
<dbReference type="Pfam" id="PF05239">
    <property type="entry name" value="PRC"/>
    <property type="match status" value="2"/>
</dbReference>
<dbReference type="eggNOG" id="COG3881">
    <property type="taxonomic scope" value="Bacteria"/>
</dbReference>
<dbReference type="EMBL" id="CP003326">
    <property type="protein sequence ID" value="AFS78344.1"/>
    <property type="molecule type" value="Genomic_DNA"/>
</dbReference>
<evidence type="ECO:0000313" key="3">
    <source>
        <dbReference type="Proteomes" id="UP000006094"/>
    </source>
</evidence>
<evidence type="ECO:0000259" key="1">
    <source>
        <dbReference type="Pfam" id="PF05239"/>
    </source>
</evidence>
<proteinExistence type="predicted"/>
<dbReference type="STRING" id="1128398.Curi_c13330"/>
<dbReference type="Proteomes" id="UP000006094">
    <property type="component" value="Chromosome"/>
</dbReference>
<dbReference type="RefSeq" id="WP_014967481.1">
    <property type="nucleotide sequence ID" value="NC_018664.1"/>
</dbReference>
<dbReference type="HOGENOM" id="CLU_132076_0_0_9"/>
<organism evidence="2 3">
    <name type="scientific">Gottschalkia acidurici (strain ATCC 7906 / DSM 604 / BCRC 14475 / CIP 104303 / KCTC 5404 / NCIMB 10678 / 9a)</name>
    <name type="common">Clostridium acidurici</name>
    <dbReference type="NCBI Taxonomy" id="1128398"/>
    <lineage>
        <taxon>Bacteria</taxon>
        <taxon>Bacillati</taxon>
        <taxon>Bacillota</taxon>
        <taxon>Tissierellia</taxon>
        <taxon>Tissierellales</taxon>
        <taxon>Gottschalkiaceae</taxon>
        <taxon>Gottschalkia</taxon>
    </lineage>
</organism>
<name>K0AYL0_GOTA9</name>
<dbReference type="InterPro" id="IPR027275">
    <property type="entry name" value="PRC-brl_dom"/>
</dbReference>
<gene>
    <name evidence="2" type="ordered locus">Curi_c13330</name>
</gene>
<dbReference type="Gene3D" id="2.30.30.240">
    <property type="entry name" value="PRC-barrel domain"/>
    <property type="match status" value="2"/>
</dbReference>
<dbReference type="KEGG" id="cad:Curi_c13330"/>
<feature type="domain" description="PRC-barrel" evidence="1">
    <location>
        <begin position="81"/>
        <end position="153"/>
    </location>
</feature>
<dbReference type="AlphaFoldDB" id="K0AYL0"/>
<feature type="domain" description="PRC-barrel" evidence="1">
    <location>
        <begin position="5"/>
        <end position="69"/>
    </location>
</feature>
<keyword evidence="3" id="KW-1185">Reference proteome</keyword>
<dbReference type="InterPro" id="IPR011033">
    <property type="entry name" value="PRC_barrel-like_sf"/>
</dbReference>
<evidence type="ECO:0000313" key="2">
    <source>
        <dbReference type="EMBL" id="AFS78344.1"/>
    </source>
</evidence>
<dbReference type="OrthoDB" id="1707618at2"/>
<sequence>MIKESEIVGTPIINKNGDKVASIKEILYSKSRKKVNAFLISENGLFKRPQIVKFIDISELGKDAIFIENERTLKRHHSKIEDHFNYKEAIGKEVITDQGESLGFINDILIDKNEGAVVGFILTDGIIEDISTGRKVLPYDKDIVFGEDTIIISTSLNERFNKHKKDYKKLLELL</sequence>
<protein>
    <submittedName>
        <fullName evidence="2">PRC-barrel domain-containing protein</fullName>
    </submittedName>
</protein>
<accession>K0AYL0</accession>
<dbReference type="SUPFAM" id="SSF50346">
    <property type="entry name" value="PRC-barrel domain"/>
    <property type="match status" value="2"/>
</dbReference>